<gene>
    <name evidence="2" type="ORF">IAD41_05285</name>
</gene>
<name>A0A9D1K4D6_9BACT</name>
<evidence type="ECO:0000313" key="2">
    <source>
        <dbReference type="EMBL" id="HIS83003.1"/>
    </source>
</evidence>
<dbReference type="EMBL" id="DVJO01000113">
    <property type="protein sequence ID" value="HIS83003.1"/>
    <property type="molecule type" value="Genomic_DNA"/>
</dbReference>
<dbReference type="Proteomes" id="UP000824139">
    <property type="component" value="Unassembled WGS sequence"/>
</dbReference>
<reference evidence="2" key="2">
    <citation type="journal article" date="2021" name="PeerJ">
        <title>Extensive microbial diversity within the chicken gut microbiome revealed by metagenomics and culture.</title>
        <authorList>
            <person name="Gilroy R."/>
            <person name="Ravi A."/>
            <person name="Getino M."/>
            <person name="Pursley I."/>
            <person name="Horton D.L."/>
            <person name="Alikhan N.F."/>
            <person name="Baker D."/>
            <person name="Gharbi K."/>
            <person name="Hall N."/>
            <person name="Watson M."/>
            <person name="Adriaenssens E.M."/>
            <person name="Foster-Nyarko E."/>
            <person name="Jarju S."/>
            <person name="Secka A."/>
            <person name="Antonio M."/>
            <person name="Oren A."/>
            <person name="Chaudhuri R.R."/>
            <person name="La Ragione R."/>
            <person name="Hildebrand F."/>
            <person name="Pallen M.J."/>
        </authorList>
    </citation>
    <scope>NUCLEOTIDE SEQUENCE</scope>
    <source>
        <strain evidence="2">CHK152-2994</strain>
    </source>
</reference>
<reference evidence="2" key="1">
    <citation type="submission" date="2020-10" db="EMBL/GenBank/DDBJ databases">
        <authorList>
            <person name="Gilroy R."/>
        </authorList>
    </citation>
    <scope>NUCLEOTIDE SEQUENCE</scope>
    <source>
        <strain evidence="2">CHK152-2994</strain>
    </source>
</reference>
<comment type="caution">
    <text evidence="2">The sequence shown here is derived from an EMBL/GenBank/DDBJ whole genome shotgun (WGS) entry which is preliminary data.</text>
</comment>
<evidence type="ECO:0000259" key="1">
    <source>
        <dbReference type="Pfam" id="PF13643"/>
    </source>
</evidence>
<dbReference type="InterPro" id="IPR025285">
    <property type="entry name" value="DUF4145"/>
</dbReference>
<accession>A0A9D1K4D6</accession>
<evidence type="ECO:0000313" key="3">
    <source>
        <dbReference type="Proteomes" id="UP000824139"/>
    </source>
</evidence>
<protein>
    <submittedName>
        <fullName evidence="2">DUF4145 domain-containing protein</fullName>
    </submittedName>
</protein>
<proteinExistence type="predicted"/>
<sequence length="251" mass="29196">MEFSDFIEKIENFTQSTLLQKVEYAFYYTEKIENAQGADLKAIITLLTANRCSVTNLSRLRTQIKSSRHFVKCKEHDSYVLSLQVFRDLDSRFSTYFQNNTKIITSGILLDEEKFRINRPNINKLVDQINHCYEYNCYDACAVLMRKLFETVLILAYENLQIANEIKDSAGNYYMLESITGNAKNNSTLNLSREPKKSLDKIRDIGNYSAHNIYYNATKKDIDDISTLYRLVMEELYYKAGLMEEGMICVS</sequence>
<dbReference type="Pfam" id="PF13643">
    <property type="entry name" value="DUF4145"/>
    <property type="match status" value="1"/>
</dbReference>
<organism evidence="2 3">
    <name type="scientific">Candidatus Scatenecus faecavium</name>
    <dbReference type="NCBI Taxonomy" id="2840915"/>
    <lineage>
        <taxon>Bacteria</taxon>
        <taxon>Candidatus Scatenecus</taxon>
    </lineage>
</organism>
<dbReference type="AlphaFoldDB" id="A0A9D1K4D6"/>
<feature type="domain" description="DUF4145" evidence="1">
    <location>
        <begin position="136"/>
        <end position="225"/>
    </location>
</feature>